<dbReference type="OrthoDB" id="1143964at2"/>
<feature type="transmembrane region" description="Helical" evidence="5">
    <location>
        <begin position="88"/>
        <end position="107"/>
    </location>
</feature>
<sequence>MTGFSKQKPPFWYWIFAVIGLAWNLLGVNQYLQQAFKTEYLKEMYPDPTILEMVYNTPNWVMAAFAVSVFFGLLGTILLLARKKFSKILLLISFVAVLVQMTYQIFFSGSIEYYGPLGLILPVTVILISFALVRLARKGIKHRWLN</sequence>
<evidence type="ECO:0000256" key="3">
    <source>
        <dbReference type="ARBA" id="ARBA00022989"/>
    </source>
</evidence>
<dbReference type="GO" id="GO:0016020">
    <property type="term" value="C:membrane"/>
    <property type="evidence" value="ECO:0007669"/>
    <property type="project" value="UniProtKB-SubCell"/>
</dbReference>
<reference evidence="6 7" key="1">
    <citation type="submission" date="2018-03" db="EMBL/GenBank/DDBJ databases">
        <title>Mesoflavibacter sp. HG37 and Mesoflavibacter sp. HG96 sp.nov., two marine bacteria isolated from seawater of Western Pacific Ocean.</title>
        <authorList>
            <person name="Cheng H."/>
            <person name="Wu Y.-H."/>
            <person name="Guo L.-L."/>
            <person name="Xu X.-W."/>
        </authorList>
    </citation>
    <scope>NUCLEOTIDE SEQUENCE [LARGE SCALE GENOMIC DNA]</scope>
    <source>
        <strain evidence="6 7">KCTC 32269</strain>
    </source>
</reference>
<dbReference type="RefSeq" id="WP_106463364.1">
    <property type="nucleotide sequence ID" value="NZ_PXOQ01000009.1"/>
</dbReference>
<evidence type="ECO:0000256" key="2">
    <source>
        <dbReference type="ARBA" id="ARBA00022692"/>
    </source>
</evidence>
<dbReference type="AlphaFoldDB" id="A0A2T1N8M5"/>
<accession>A0A2T1N8M5</accession>
<evidence type="ECO:0008006" key="8">
    <source>
        <dbReference type="Google" id="ProtNLM"/>
    </source>
</evidence>
<dbReference type="SUPFAM" id="SSF161098">
    <property type="entry name" value="MetI-like"/>
    <property type="match status" value="1"/>
</dbReference>
<evidence type="ECO:0000313" key="7">
    <source>
        <dbReference type="Proteomes" id="UP000238426"/>
    </source>
</evidence>
<dbReference type="InterPro" id="IPR035906">
    <property type="entry name" value="MetI-like_sf"/>
</dbReference>
<organism evidence="6 7">
    <name type="scientific">Aurantibacter aestuarii</name>
    <dbReference type="NCBI Taxonomy" id="1266046"/>
    <lineage>
        <taxon>Bacteria</taxon>
        <taxon>Pseudomonadati</taxon>
        <taxon>Bacteroidota</taxon>
        <taxon>Flavobacteriia</taxon>
        <taxon>Flavobacteriales</taxon>
        <taxon>Flavobacteriaceae</taxon>
        <taxon>Aurantibacter</taxon>
    </lineage>
</organism>
<keyword evidence="2 5" id="KW-0812">Transmembrane</keyword>
<evidence type="ECO:0000313" key="6">
    <source>
        <dbReference type="EMBL" id="PSG88224.1"/>
    </source>
</evidence>
<evidence type="ECO:0000256" key="1">
    <source>
        <dbReference type="ARBA" id="ARBA00004141"/>
    </source>
</evidence>
<evidence type="ECO:0000256" key="5">
    <source>
        <dbReference type="SAM" id="Phobius"/>
    </source>
</evidence>
<evidence type="ECO:0000256" key="4">
    <source>
        <dbReference type="ARBA" id="ARBA00023136"/>
    </source>
</evidence>
<keyword evidence="3 5" id="KW-1133">Transmembrane helix</keyword>
<keyword evidence="7" id="KW-1185">Reference proteome</keyword>
<feature type="transmembrane region" description="Helical" evidence="5">
    <location>
        <begin position="113"/>
        <end position="133"/>
    </location>
</feature>
<feature type="transmembrane region" description="Helical" evidence="5">
    <location>
        <begin position="60"/>
        <end position="81"/>
    </location>
</feature>
<gene>
    <name evidence="6" type="ORF">C7H52_07920</name>
</gene>
<dbReference type="Proteomes" id="UP000238426">
    <property type="component" value="Unassembled WGS sequence"/>
</dbReference>
<protein>
    <recommendedName>
        <fullName evidence="8">Sugar transporter</fullName>
    </recommendedName>
</protein>
<dbReference type="EMBL" id="PXOQ01000009">
    <property type="protein sequence ID" value="PSG88224.1"/>
    <property type="molecule type" value="Genomic_DNA"/>
</dbReference>
<keyword evidence="4 5" id="KW-0472">Membrane</keyword>
<name>A0A2T1N8M5_9FLAO</name>
<feature type="transmembrane region" description="Helical" evidence="5">
    <location>
        <begin position="12"/>
        <end position="32"/>
    </location>
</feature>
<comment type="subcellular location">
    <subcellularLocation>
        <location evidence="1">Membrane</location>
        <topology evidence="1">Multi-pass membrane protein</topology>
    </subcellularLocation>
</comment>
<comment type="caution">
    <text evidence="6">The sequence shown here is derived from an EMBL/GenBank/DDBJ whole genome shotgun (WGS) entry which is preliminary data.</text>
</comment>
<proteinExistence type="predicted"/>